<feature type="domain" description="Helix-hairpin-helix DNA-binding motif class 1" evidence="7">
    <location>
        <begin position="73"/>
        <end position="92"/>
    </location>
</feature>
<dbReference type="InterPro" id="IPR012340">
    <property type="entry name" value="NA-bd_OB-fold"/>
</dbReference>
<dbReference type="GO" id="GO:0000400">
    <property type="term" value="F:four-way junction DNA binding"/>
    <property type="evidence" value="ECO:0007669"/>
    <property type="project" value="UniProtKB-UniRule"/>
</dbReference>
<comment type="domain">
    <text evidence="6">Has three domains with a flexible linker between the domains II and III and assumes an 'L' shape. Domain III is highly mobile and contacts RuvB.</text>
</comment>
<dbReference type="InterPro" id="IPR013849">
    <property type="entry name" value="DNA_helicase_Holl-junc_RuvA_I"/>
</dbReference>
<dbReference type="Gene3D" id="1.10.8.10">
    <property type="entry name" value="DNA helicase RuvA subunit, C-terminal domain"/>
    <property type="match status" value="1"/>
</dbReference>
<dbReference type="GO" id="GO:0009379">
    <property type="term" value="C:Holliday junction helicase complex"/>
    <property type="evidence" value="ECO:0007669"/>
    <property type="project" value="InterPro"/>
</dbReference>
<comment type="similarity">
    <text evidence="6">Belongs to the RuvA family.</text>
</comment>
<dbReference type="SMART" id="SM00278">
    <property type="entry name" value="HhH1"/>
    <property type="match status" value="2"/>
</dbReference>
<dbReference type="SUPFAM" id="SSF47781">
    <property type="entry name" value="RuvA domain 2-like"/>
    <property type="match status" value="1"/>
</dbReference>
<dbReference type="GO" id="GO:0009378">
    <property type="term" value="F:four-way junction helicase activity"/>
    <property type="evidence" value="ECO:0007669"/>
    <property type="project" value="InterPro"/>
</dbReference>
<dbReference type="InterPro" id="IPR003583">
    <property type="entry name" value="Hlx-hairpin-Hlx_DNA-bd_motif"/>
</dbReference>
<sequence length="205" mass="21127">MIGKLTGKVDSFTDSTLILDVNGVGYLVSASTRTIAALPALGQDISLLIETFVREDQLRLFGFATAAEKEWFTLVQSVQGVGAKVALAILSTLSSNELVTAISLGDKAMVARTPGVGPKVAQRIVTELKDKIPAFTGEVGALSAVLKGAEIVQENSAAADAVSALTNLGYGSGQAAGAVAIVVNDIGTDAKTEKIIRLALKELAN</sequence>
<comment type="subcellular location">
    <subcellularLocation>
        <location evidence="6">Cytoplasm</location>
    </subcellularLocation>
</comment>
<evidence type="ECO:0000256" key="2">
    <source>
        <dbReference type="ARBA" id="ARBA00022763"/>
    </source>
</evidence>
<evidence type="ECO:0000256" key="1">
    <source>
        <dbReference type="ARBA" id="ARBA00022490"/>
    </source>
</evidence>
<name>A0A2A4Z5A0_9PROT</name>
<comment type="subunit">
    <text evidence="6">Homotetramer. Forms an RuvA(8)-RuvB(12)-Holliday junction (HJ) complex. HJ DNA is sandwiched between 2 RuvA tetramers; dsDNA enters through RuvA and exits via RuvB. An RuvB hexamer assembles on each DNA strand where it exits the tetramer. Each RuvB hexamer is contacted by two RuvA subunits (via domain III) on 2 adjacent RuvB subunits; this complex drives branch migration. In the full resolvosome a probable DNA-RuvA(4)-RuvB(12)-RuvC(2) complex forms which resolves the HJ.</text>
</comment>
<dbReference type="AlphaFoldDB" id="A0A2A4Z5A0"/>
<dbReference type="EMBL" id="NVUS01000005">
    <property type="protein sequence ID" value="PCJ02155.1"/>
    <property type="molecule type" value="Genomic_DNA"/>
</dbReference>
<dbReference type="SUPFAM" id="SSF50249">
    <property type="entry name" value="Nucleic acid-binding proteins"/>
    <property type="match status" value="1"/>
</dbReference>
<dbReference type="Gene3D" id="2.40.50.140">
    <property type="entry name" value="Nucleic acid-binding proteins"/>
    <property type="match status" value="1"/>
</dbReference>
<protein>
    <recommendedName>
        <fullName evidence="6">Holliday junction branch migration complex subunit RuvA</fullName>
    </recommendedName>
</protein>
<reference evidence="8" key="2">
    <citation type="journal article" date="2018" name="ISME J.">
        <title>A dynamic microbial community with high functional redundancy inhabits the cold, oxic subseafloor aquifer.</title>
        <authorList>
            <person name="Tully B.J."/>
            <person name="Wheat C.G."/>
            <person name="Glazer B.T."/>
            <person name="Huber J.A."/>
        </authorList>
    </citation>
    <scope>NUCLEOTIDE SEQUENCE</scope>
    <source>
        <strain evidence="8">NORP83</strain>
    </source>
</reference>
<feature type="region of interest" description="Domain III" evidence="6">
    <location>
        <begin position="153"/>
        <end position="205"/>
    </location>
</feature>
<evidence type="ECO:0000313" key="8">
    <source>
        <dbReference type="EMBL" id="PCJ02155.1"/>
    </source>
</evidence>
<keyword evidence="2 6" id="KW-0227">DNA damage</keyword>
<comment type="function">
    <text evidence="6">The RuvA-RuvB-RuvC complex processes Holliday junction (HJ) DNA during genetic recombination and DNA repair, while the RuvA-RuvB complex plays an important role in the rescue of blocked DNA replication forks via replication fork reversal (RFR). RuvA specifically binds to HJ cruciform DNA, conferring on it an open structure. The RuvB hexamer acts as an ATP-dependent pump, pulling dsDNA into and through the RuvAB complex. HJ branch migration allows RuvC to scan DNA until it finds its consensus sequence, where it cleaves and resolves the cruciform DNA.</text>
</comment>
<feature type="region of interest" description="Domain I" evidence="6">
    <location>
        <begin position="1"/>
        <end position="64"/>
    </location>
</feature>
<evidence type="ECO:0000259" key="7">
    <source>
        <dbReference type="SMART" id="SM00278"/>
    </source>
</evidence>
<dbReference type="HAMAP" id="MF_00031">
    <property type="entry name" value="DNA_HJ_migration_RuvA"/>
    <property type="match status" value="1"/>
</dbReference>
<proteinExistence type="inferred from homology"/>
<dbReference type="Pfam" id="PF07499">
    <property type="entry name" value="RuvA_C"/>
    <property type="match status" value="1"/>
</dbReference>
<dbReference type="GO" id="GO:0005737">
    <property type="term" value="C:cytoplasm"/>
    <property type="evidence" value="ECO:0007669"/>
    <property type="project" value="UniProtKB-SubCell"/>
</dbReference>
<evidence type="ECO:0000256" key="5">
    <source>
        <dbReference type="ARBA" id="ARBA00023204"/>
    </source>
</evidence>
<dbReference type="SUPFAM" id="SSF46929">
    <property type="entry name" value="DNA helicase RuvA subunit, C-terminal domain"/>
    <property type="match status" value="1"/>
</dbReference>
<dbReference type="InterPro" id="IPR010994">
    <property type="entry name" value="RuvA_2-like"/>
</dbReference>
<dbReference type="GO" id="GO:0006281">
    <property type="term" value="P:DNA repair"/>
    <property type="evidence" value="ECO:0007669"/>
    <property type="project" value="UniProtKB-UniRule"/>
</dbReference>
<dbReference type="InterPro" id="IPR036267">
    <property type="entry name" value="RuvA_C_sf"/>
</dbReference>
<accession>A0A2A4Z5A0</accession>
<dbReference type="InterPro" id="IPR000085">
    <property type="entry name" value="RuvA"/>
</dbReference>
<reference key="1">
    <citation type="submission" date="2017-08" db="EMBL/GenBank/DDBJ databases">
        <title>A dynamic microbial community with high functional redundancy inhabits the cold, oxic subseafloor aquifer.</title>
        <authorList>
            <person name="Tully B.J."/>
            <person name="Wheat C.G."/>
            <person name="Glazer B.T."/>
            <person name="Huber J.A."/>
        </authorList>
    </citation>
    <scope>NUCLEOTIDE SEQUENCE [LARGE SCALE GENOMIC DNA]</scope>
</reference>
<organism evidence="8">
    <name type="scientific">OCS116 cluster bacterium</name>
    <dbReference type="NCBI Taxonomy" id="2030921"/>
    <lineage>
        <taxon>Bacteria</taxon>
        <taxon>Pseudomonadati</taxon>
        <taxon>Pseudomonadota</taxon>
        <taxon>Alphaproteobacteria</taxon>
        <taxon>OCS116 cluster</taxon>
    </lineage>
</organism>
<dbReference type="Pfam" id="PF01330">
    <property type="entry name" value="RuvA_N"/>
    <property type="match status" value="1"/>
</dbReference>
<dbReference type="GO" id="GO:0006310">
    <property type="term" value="P:DNA recombination"/>
    <property type="evidence" value="ECO:0007669"/>
    <property type="project" value="UniProtKB-UniRule"/>
</dbReference>
<keyword evidence="5 6" id="KW-0234">DNA repair</keyword>
<dbReference type="GO" id="GO:0005524">
    <property type="term" value="F:ATP binding"/>
    <property type="evidence" value="ECO:0007669"/>
    <property type="project" value="InterPro"/>
</dbReference>
<evidence type="ECO:0000256" key="6">
    <source>
        <dbReference type="HAMAP-Rule" id="MF_00031"/>
    </source>
</evidence>
<gene>
    <name evidence="6" type="primary">ruvA</name>
    <name evidence="8" type="ORF">COB13_06070</name>
</gene>
<keyword evidence="4 6" id="KW-0233">DNA recombination</keyword>
<dbReference type="NCBIfam" id="TIGR00084">
    <property type="entry name" value="ruvA"/>
    <property type="match status" value="1"/>
</dbReference>
<evidence type="ECO:0000256" key="4">
    <source>
        <dbReference type="ARBA" id="ARBA00023172"/>
    </source>
</evidence>
<evidence type="ECO:0000256" key="3">
    <source>
        <dbReference type="ARBA" id="ARBA00023125"/>
    </source>
</evidence>
<dbReference type="Pfam" id="PF14520">
    <property type="entry name" value="HHH_5"/>
    <property type="match status" value="1"/>
</dbReference>
<dbReference type="GO" id="GO:0048476">
    <property type="term" value="C:Holliday junction resolvase complex"/>
    <property type="evidence" value="ECO:0007669"/>
    <property type="project" value="UniProtKB-UniRule"/>
</dbReference>
<comment type="caution">
    <text evidence="6">Lacks conserved residue(s) required for the propagation of feature annotation.</text>
</comment>
<dbReference type="Gene3D" id="1.10.150.20">
    <property type="entry name" value="5' to 3' exonuclease, C-terminal subdomain"/>
    <property type="match status" value="1"/>
</dbReference>
<dbReference type="CDD" id="cd14332">
    <property type="entry name" value="UBA_RuvA_C"/>
    <property type="match status" value="1"/>
</dbReference>
<feature type="domain" description="Helix-hairpin-helix DNA-binding motif class 1" evidence="7">
    <location>
        <begin position="108"/>
        <end position="127"/>
    </location>
</feature>
<comment type="caution">
    <text evidence="8">The sequence shown here is derived from an EMBL/GenBank/DDBJ whole genome shotgun (WGS) entry which is preliminary data.</text>
</comment>
<keyword evidence="1 6" id="KW-0963">Cytoplasm</keyword>
<keyword evidence="3 6" id="KW-0238">DNA-binding</keyword>
<dbReference type="InterPro" id="IPR011114">
    <property type="entry name" value="RuvA_C"/>
</dbReference>